<gene>
    <name evidence="6" type="ORF">L207DRAFT_601590</name>
</gene>
<keyword evidence="7" id="KW-1185">Reference proteome</keyword>
<dbReference type="InterPro" id="IPR006680">
    <property type="entry name" value="Amidohydro-rel"/>
</dbReference>
<dbReference type="InterPro" id="IPR032466">
    <property type="entry name" value="Metal_Hydrolase"/>
</dbReference>
<dbReference type="GO" id="GO:0016831">
    <property type="term" value="F:carboxy-lyase activity"/>
    <property type="evidence" value="ECO:0007669"/>
    <property type="project" value="UniProtKB-KW"/>
</dbReference>
<protein>
    <recommendedName>
        <fullName evidence="5">Amidohydrolase-related domain-containing protein</fullName>
    </recommendedName>
</protein>
<dbReference type="PANTHER" id="PTHR21240">
    <property type="entry name" value="2-AMINO-3-CARBOXYLMUCONATE-6-SEMIALDEHYDE DECARBOXYLASE"/>
    <property type="match status" value="1"/>
</dbReference>
<dbReference type="Proteomes" id="UP000235786">
    <property type="component" value="Unassembled WGS sequence"/>
</dbReference>
<comment type="similarity">
    <text evidence="3">Belongs to the metallo-dependent hydrolases superfamily.</text>
</comment>
<evidence type="ECO:0000313" key="6">
    <source>
        <dbReference type="EMBL" id="PMD35760.1"/>
    </source>
</evidence>
<evidence type="ECO:0000256" key="4">
    <source>
        <dbReference type="SAM" id="MobiDB-lite"/>
    </source>
</evidence>
<sequence length="226" mass="25583">MSYHGYKISTPASPLWTQPTFQFQSSCSDQMESKASSTQPLPRTLRHSSTTRWRASTSMGTTAGDSSSGAITLFKTLSLRAVELERCVKVLDGVGSFVGGYTNMGSANNITYLDDPINTPFLKKVVELDVPIYLHPRMPPPDQQRVYQDYNFLAASPWGFSSEISAHVLRLMVSGIFDTYPTLKIILGHCGEGLPFALRRIDQRMRHFVPYWPAKKRMQEYWEENF</sequence>
<dbReference type="GO" id="GO:0016787">
    <property type="term" value="F:hydrolase activity"/>
    <property type="evidence" value="ECO:0007669"/>
    <property type="project" value="InterPro"/>
</dbReference>
<dbReference type="STRING" id="1149755.A0A2J6RB68"/>
<dbReference type="EMBL" id="KZ613951">
    <property type="protein sequence ID" value="PMD35760.1"/>
    <property type="molecule type" value="Genomic_DNA"/>
</dbReference>
<dbReference type="AlphaFoldDB" id="A0A2J6RB68"/>
<evidence type="ECO:0000256" key="2">
    <source>
        <dbReference type="ARBA" id="ARBA00023239"/>
    </source>
</evidence>
<keyword evidence="2 3" id="KW-0456">Lyase</keyword>
<feature type="domain" description="Amidohydrolase-related" evidence="5">
    <location>
        <begin position="83"/>
        <end position="209"/>
    </location>
</feature>
<dbReference type="InterPro" id="IPR032465">
    <property type="entry name" value="ACMSD"/>
</dbReference>
<evidence type="ECO:0000259" key="5">
    <source>
        <dbReference type="Pfam" id="PF04909"/>
    </source>
</evidence>
<evidence type="ECO:0000313" key="7">
    <source>
        <dbReference type="Proteomes" id="UP000235786"/>
    </source>
</evidence>
<feature type="region of interest" description="Disordered" evidence="4">
    <location>
        <begin position="32"/>
        <end position="63"/>
    </location>
</feature>
<evidence type="ECO:0000256" key="1">
    <source>
        <dbReference type="ARBA" id="ARBA00022793"/>
    </source>
</evidence>
<dbReference type="Pfam" id="PF04909">
    <property type="entry name" value="Amidohydro_2"/>
    <property type="match status" value="1"/>
</dbReference>
<keyword evidence="1 3" id="KW-0210">Decarboxylase</keyword>
<dbReference type="SUPFAM" id="SSF51556">
    <property type="entry name" value="Metallo-dependent hydrolases"/>
    <property type="match status" value="1"/>
</dbReference>
<dbReference type="PANTHER" id="PTHR21240:SF30">
    <property type="entry name" value="AMIDOHYDROLASE-RELATED DOMAIN-CONTAINING PROTEIN-RELATED"/>
    <property type="match status" value="1"/>
</dbReference>
<evidence type="ECO:0000256" key="3">
    <source>
        <dbReference type="RuleBase" id="RU366045"/>
    </source>
</evidence>
<dbReference type="OrthoDB" id="1879366at2759"/>
<dbReference type="GO" id="GO:0019748">
    <property type="term" value="P:secondary metabolic process"/>
    <property type="evidence" value="ECO:0007669"/>
    <property type="project" value="TreeGrafter"/>
</dbReference>
<dbReference type="GO" id="GO:0005829">
    <property type="term" value="C:cytosol"/>
    <property type="evidence" value="ECO:0007669"/>
    <property type="project" value="TreeGrafter"/>
</dbReference>
<accession>A0A2J6RB68</accession>
<proteinExistence type="inferred from homology"/>
<name>A0A2J6RB68_HYAVF</name>
<dbReference type="Gene3D" id="3.20.20.140">
    <property type="entry name" value="Metal-dependent hydrolases"/>
    <property type="match status" value="1"/>
</dbReference>
<organism evidence="6 7">
    <name type="scientific">Hyaloscypha variabilis (strain UAMH 11265 / GT02V1 / F)</name>
    <name type="common">Meliniomyces variabilis</name>
    <dbReference type="NCBI Taxonomy" id="1149755"/>
    <lineage>
        <taxon>Eukaryota</taxon>
        <taxon>Fungi</taxon>
        <taxon>Dikarya</taxon>
        <taxon>Ascomycota</taxon>
        <taxon>Pezizomycotina</taxon>
        <taxon>Leotiomycetes</taxon>
        <taxon>Helotiales</taxon>
        <taxon>Hyaloscyphaceae</taxon>
        <taxon>Hyaloscypha</taxon>
        <taxon>Hyaloscypha variabilis</taxon>
    </lineage>
</organism>
<reference evidence="6 7" key="1">
    <citation type="submission" date="2016-04" db="EMBL/GenBank/DDBJ databases">
        <title>A degradative enzymes factory behind the ericoid mycorrhizal symbiosis.</title>
        <authorList>
            <consortium name="DOE Joint Genome Institute"/>
            <person name="Martino E."/>
            <person name="Morin E."/>
            <person name="Grelet G."/>
            <person name="Kuo A."/>
            <person name="Kohler A."/>
            <person name="Daghino S."/>
            <person name="Barry K."/>
            <person name="Choi C."/>
            <person name="Cichocki N."/>
            <person name="Clum A."/>
            <person name="Copeland A."/>
            <person name="Hainaut M."/>
            <person name="Haridas S."/>
            <person name="Labutti K."/>
            <person name="Lindquist E."/>
            <person name="Lipzen A."/>
            <person name="Khouja H.-R."/>
            <person name="Murat C."/>
            <person name="Ohm R."/>
            <person name="Olson A."/>
            <person name="Spatafora J."/>
            <person name="Veneault-Fourrey C."/>
            <person name="Henrissat B."/>
            <person name="Grigoriev I."/>
            <person name="Martin F."/>
            <person name="Perotto S."/>
        </authorList>
    </citation>
    <scope>NUCLEOTIDE SEQUENCE [LARGE SCALE GENOMIC DNA]</scope>
    <source>
        <strain evidence="6 7">F</strain>
    </source>
</reference>